<evidence type="ECO:0000313" key="8">
    <source>
        <dbReference type="Proteomes" id="UP000076476"/>
    </source>
</evidence>
<evidence type="ECO:0000256" key="1">
    <source>
        <dbReference type="ARBA" id="ARBA00006930"/>
    </source>
</evidence>
<feature type="coiled-coil region" evidence="4">
    <location>
        <begin position="676"/>
        <end position="851"/>
    </location>
</feature>
<dbReference type="EMBL" id="LWBR01000006">
    <property type="protein sequence ID" value="KZN97760.1"/>
    <property type="molecule type" value="Genomic_DNA"/>
</dbReference>
<gene>
    <name evidence="7" type="ORF">AZI98_02075</name>
</gene>
<evidence type="ECO:0000256" key="3">
    <source>
        <dbReference type="ARBA" id="ARBA00013368"/>
    </source>
</evidence>
<name>A0A165Z2Q7_9BACI</name>
<dbReference type="InterPro" id="IPR038729">
    <property type="entry name" value="Rad50/SbcC_AAA"/>
</dbReference>
<comment type="similarity">
    <text evidence="1">Belongs to the SMC family. SbcC subfamily.</text>
</comment>
<dbReference type="InterPro" id="IPR027417">
    <property type="entry name" value="P-loop_NTPase"/>
</dbReference>
<feature type="domain" description="Rad50/SbcC-type AAA" evidence="6">
    <location>
        <begin position="5"/>
        <end position="286"/>
    </location>
</feature>
<dbReference type="STRING" id="33936.AZI98_02075"/>
<dbReference type="PANTHER" id="PTHR32114:SF2">
    <property type="entry name" value="ABC TRANSPORTER ABCH.3"/>
    <property type="match status" value="1"/>
</dbReference>
<proteinExistence type="inferred from homology"/>
<dbReference type="GO" id="GO:0016887">
    <property type="term" value="F:ATP hydrolysis activity"/>
    <property type="evidence" value="ECO:0007669"/>
    <property type="project" value="InterPro"/>
</dbReference>
<dbReference type="Pfam" id="PF13558">
    <property type="entry name" value="SbcC_Walker_B"/>
    <property type="match status" value="1"/>
</dbReference>
<sequence>MKPIKLSLAGLNSYRKMQTVDFETLCDGGVFGIFGPTGSGKSTILDAITLALYGKVERAANNTQGIMNHAEDQLYVSFTFELEDGRSKKRYTVERTFKRVDNVRINTRLCRLLEIGEETVVLADKTNDVNDKIYELLGLTIEDFTRAVVLPQGKFAEFLSLKGSERRKMFERLFNLERFGDQLNKKLKKRLLESRQQFAELSAEQAGLGDASKEAVLEAEKTFIRCDTVLKEREKQLDEAAKEFERIQTIWNLQTEKTTYEKKRQELEQEKERFQEIEEKLKKAEQAEMLKPYAEAVLEHLAEKDRFEKETEHWKQEEKKLASLYKEKKEAFEAIRAKKAVEEPELLTKRELLKQLISLDAEIKEDEASFAKLKEDYEALKTRLHEKQHTERKTSELLNRALEKQQALKQQAKEETVSREFREKIQKAYQQKLKIMQLMKDEYELKSKKQKKEDQLNEWREKADESARKKSELNERLAGNFNQLQKVYDRLCSQMREHEFFKEKVKDDLQAAKSQLEEERTNQAATLISEQLKEGEPCPVCGSTHHPAPNRHFSIERLKKLEETTQQLERIFKECDQTEQLYSSLKQKLQELSEDLQAEQSFLAGVKEIASANEEPIITMDDKPHDLLAYDKFKIEWKALNQDYLEIKDAIRKTIADIREVNHITAQIEPLLDAGEKDLSEIMLQLQNVIEQLEEEKRKWDLEFADLDMDQIEMYVKEISKKDSLVEQLHERIEKSVSFIQEKEQEIERLREEILNLSTQLAAKKGEMDRQAELIADKQKRLTAQRAAKENLLTELKRIDLALEQLKRDEQAAYDIFQKTANEYQKAESQLHTAKQQLTSCISKLEKAEKNWNDRKQQTPFANVHEVRNSVLQEEEKLAMQTSLDQYKKEMEHVASAIERLEEKLGGTVLKQETWEETKKCLEEARKQVNEAMEQRGAAAKHLQLLKEKHERYVEIEKEKEELQLLLNRLEKLQAVLKGNSFVEYMAEEQLQQISFDASQRLGELTRQRYAIEVDSEGGFIMRDDANGGVKRPVSTLSGGETFLTSLALALSLSTQIQLRGKYPLQFFFLDEGFGTLDAELLDTVVSALEKLQSQNLSVGVISHVQELRERLPKRLIIEPAEPSGNGTTVRIETI</sequence>
<feature type="region of interest" description="Disordered" evidence="5">
    <location>
        <begin position="447"/>
        <end position="471"/>
    </location>
</feature>
<dbReference type="Proteomes" id="UP000076476">
    <property type="component" value="Unassembled WGS sequence"/>
</dbReference>
<keyword evidence="4" id="KW-0175">Coiled coil</keyword>
<evidence type="ECO:0000313" key="7">
    <source>
        <dbReference type="EMBL" id="KZN97760.1"/>
    </source>
</evidence>
<dbReference type="Pfam" id="PF13476">
    <property type="entry name" value="AAA_23"/>
    <property type="match status" value="1"/>
</dbReference>
<evidence type="ECO:0000256" key="2">
    <source>
        <dbReference type="ARBA" id="ARBA00011322"/>
    </source>
</evidence>
<dbReference type="AlphaFoldDB" id="A0A165Z2Q7"/>
<dbReference type="SUPFAM" id="SSF52540">
    <property type="entry name" value="P-loop containing nucleoside triphosphate hydrolases"/>
    <property type="match status" value="1"/>
</dbReference>
<keyword evidence="8" id="KW-1185">Reference proteome</keyword>
<organism evidence="7 8">
    <name type="scientific">Aeribacillus pallidus</name>
    <dbReference type="NCBI Taxonomy" id="33936"/>
    <lineage>
        <taxon>Bacteria</taxon>
        <taxon>Bacillati</taxon>
        <taxon>Bacillota</taxon>
        <taxon>Bacilli</taxon>
        <taxon>Bacillales</taxon>
        <taxon>Bacillaceae</taxon>
        <taxon>Aeribacillus</taxon>
    </lineage>
</organism>
<dbReference type="OrthoDB" id="9795626at2"/>
<feature type="coiled-coil region" evidence="4">
    <location>
        <begin position="349"/>
        <end position="415"/>
    </location>
</feature>
<evidence type="ECO:0000256" key="4">
    <source>
        <dbReference type="SAM" id="Coils"/>
    </source>
</evidence>
<dbReference type="RefSeq" id="WP_063386627.1">
    <property type="nucleotide sequence ID" value="NZ_LWBR01000006.1"/>
</dbReference>
<comment type="subunit">
    <text evidence="2">Heterodimer of SbcC and SbcD.</text>
</comment>
<evidence type="ECO:0000256" key="5">
    <source>
        <dbReference type="SAM" id="MobiDB-lite"/>
    </source>
</evidence>
<dbReference type="Gene3D" id="3.40.50.300">
    <property type="entry name" value="P-loop containing nucleotide triphosphate hydrolases"/>
    <property type="match status" value="2"/>
</dbReference>
<feature type="coiled-coil region" evidence="4">
    <location>
        <begin position="884"/>
        <end position="980"/>
    </location>
</feature>
<dbReference type="GO" id="GO:0006302">
    <property type="term" value="P:double-strand break repair"/>
    <property type="evidence" value="ECO:0007669"/>
    <property type="project" value="InterPro"/>
</dbReference>
<dbReference type="PANTHER" id="PTHR32114">
    <property type="entry name" value="ABC TRANSPORTER ABCH.3"/>
    <property type="match status" value="1"/>
</dbReference>
<feature type="coiled-coil region" evidence="4">
    <location>
        <begin position="558"/>
        <end position="602"/>
    </location>
</feature>
<accession>A0A165Z2Q7</accession>
<evidence type="ECO:0000259" key="6">
    <source>
        <dbReference type="Pfam" id="PF13476"/>
    </source>
</evidence>
<comment type="caution">
    <text evidence="7">The sequence shown here is derived from an EMBL/GenBank/DDBJ whole genome shotgun (WGS) entry which is preliminary data.</text>
</comment>
<feature type="coiled-coil region" evidence="4">
    <location>
        <begin position="230"/>
        <end position="287"/>
    </location>
</feature>
<protein>
    <recommendedName>
        <fullName evidence="3">Nuclease SbcCD subunit C</fullName>
    </recommendedName>
</protein>
<reference evidence="7 8" key="1">
    <citation type="submission" date="2016-04" db="EMBL/GenBank/DDBJ databases">
        <title>Draft genome sequence of Aeribacillus pallidus 8m3 from petroleum reservoir.</title>
        <authorList>
            <person name="Poltaraus A.B."/>
            <person name="Nazina T.N."/>
            <person name="Tourova T.P."/>
            <person name="Malakho S.M."/>
            <person name="Korshunova A.V."/>
            <person name="Sokolova D.S."/>
        </authorList>
    </citation>
    <scope>NUCLEOTIDE SEQUENCE [LARGE SCALE GENOMIC DNA]</scope>
    <source>
        <strain evidence="7 8">8m3</strain>
    </source>
</reference>